<feature type="transmembrane region" description="Helical" evidence="2">
    <location>
        <begin position="305"/>
        <end position="327"/>
    </location>
</feature>
<evidence type="ECO:0000313" key="4">
    <source>
        <dbReference type="EMBL" id="SED26786.1"/>
    </source>
</evidence>
<dbReference type="InterPro" id="IPR012551">
    <property type="entry name" value="DUF1707_SHOCT-like"/>
</dbReference>
<keyword evidence="2" id="KW-0812">Transmembrane</keyword>
<accession>A0A1H4Z962</accession>
<dbReference type="RefSeq" id="WP_208613458.1">
    <property type="nucleotide sequence ID" value="NZ_FNSO01000004.1"/>
</dbReference>
<dbReference type="Pfam" id="PF08044">
    <property type="entry name" value="DUF1707"/>
    <property type="match status" value="2"/>
</dbReference>
<feature type="region of interest" description="Disordered" evidence="1">
    <location>
        <begin position="151"/>
        <end position="177"/>
    </location>
</feature>
<proteinExistence type="predicted"/>
<feature type="transmembrane region" description="Helical" evidence="2">
    <location>
        <begin position="276"/>
        <end position="299"/>
    </location>
</feature>
<keyword evidence="5" id="KW-1185">Reference proteome</keyword>
<dbReference type="PANTHER" id="PTHR40763">
    <property type="entry name" value="MEMBRANE PROTEIN-RELATED"/>
    <property type="match status" value="1"/>
</dbReference>
<evidence type="ECO:0000259" key="3">
    <source>
        <dbReference type="Pfam" id="PF08044"/>
    </source>
</evidence>
<keyword evidence="2" id="KW-1133">Transmembrane helix</keyword>
<evidence type="ECO:0000256" key="2">
    <source>
        <dbReference type="SAM" id="Phobius"/>
    </source>
</evidence>
<protein>
    <recommendedName>
        <fullName evidence="3">DUF1707 domain-containing protein</fullName>
    </recommendedName>
</protein>
<reference evidence="5" key="1">
    <citation type="submission" date="2016-10" db="EMBL/GenBank/DDBJ databases">
        <authorList>
            <person name="Varghese N."/>
            <person name="Submissions S."/>
        </authorList>
    </citation>
    <scope>NUCLEOTIDE SEQUENCE [LARGE SCALE GENOMIC DNA]</scope>
    <source>
        <strain evidence="5">DSM 44544</strain>
    </source>
</reference>
<feature type="compositionally biased region" description="Basic and acidic residues" evidence="1">
    <location>
        <begin position="162"/>
        <end position="177"/>
    </location>
</feature>
<name>A0A1H4Z962_9PSEU</name>
<feature type="domain" description="DUF1707" evidence="3">
    <location>
        <begin position="169"/>
        <end position="219"/>
    </location>
</feature>
<dbReference type="PANTHER" id="PTHR40763:SF4">
    <property type="entry name" value="DUF1707 DOMAIN-CONTAINING PROTEIN"/>
    <property type="match status" value="1"/>
</dbReference>
<keyword evidence="2" id="KW-0472">Membrane</keyword>
<sequence>MTAAVIYIDPLMIHPVVDGVWHHARLEGVPDPGEAITMPDTPGTAPADVLLSTADRQAALTEVEAAITSGRVDPQAWDGAAAWIDQAVRQRELDALAADLELRAGPAERDATRAELDQALADGRLTPAEHTDRARAAAAADTDHELAALLADLHRPRRGRRRSEPADHRVSHRERDEAARALRRAHAKGQLDLAEYDDRVAAAYAAATRLELDNLLADLREPTAPAEPDIIDYIYQRFDHWHRYSTGTPHMALTPRDKAPRPGIADILLHKRPWQVVMILTWGGYLCWLLATLIHALLGGGWDRVLLPVVLVTPVVVLTDFYTYAVVRRTIRRRRLSRPH</sequence>
<dbReference type="EMBL" id="FNSO01000004">
    <property type="protein sequence ID" value="SED26786.1"/>
    <property type="molecule type" value="Genomic_DNA"/>
</dbReference>
<dbReference type="Proteomes" id="UP000199622">
    <property type="component" value="Unassembled WGS sequence"/>
</dbReference>
<evidence type="ECO:0000256" key="1">
    <source>
        <dbReference type="SAM" id="MobiDB-lite"/>
    </source>
</evidence>
<gene>
    <name evidence="4" type="ORF">SAMN04489727_7164</name>
</gene>
<dbReference type="STRING" id="208445.SAMN04489727_7164"/>
<organism evidence="4 5">
    <name type="scientific">Amycolatopsis tolypomycina</name>
    <dbReference type="NCBI Taxonomy" id="208445"/>
    <lineage>
        <taxon>Bacteria</taxon>
        <taxon>Bacillati</taxon>
        <taxon>Actinomycetota</taxon>
        <taxon>Actinomycetes</taxon>
        <taxon>Pseudonocardiales</taxon>
        <taxon>Pseudonocardiaceae</taxon>
        <taxon>Amycolatopsis</taxon>
    </lineage>
</organism>
<evidence type="ECO:0000313" key="5">
    <source>
        <dbReference type="Proteomes" id="UP000199622"/>
    </source>
</evidence>
<dbReference type="AlphaFoldDB" id="A0A1H4Z962"/>
<feature type="domain" description="DUF1707" evidence="3">
    <location>
        <begin position="102"/>
        <end position="153"/>
    </location>
</feature>